<dbReference type="RefSeq" id="WP_285974084.1">
    <property type="nucleotide sequence ID" value="NZ_CP127294.1"/>
</dbReference>
<proteinExistence type="predicted"/>
<name>A0A9Y2IQP7_9PSEU</name>
<dbReference type="SUPFAM" id="SSF51338">
    <property type="entry name" value="Composite domain of metallo-dependent hydrolases"/>
    <property type="match status" value="1"/>
</dbReference>
<dbReference type="AlphaFoldDB" id="A0A9Y2IQP7"/>
<accession>A0A9Y2IQP7</accession>
<keyword evidence="2" id="KW-1185">Reference proteome</keyword>
<organism evidence="1 2">
    <name type="scientific">Amycolatopsis carbonis</name>
    <dbReference type="NCBI Taxonomy" id="715471"/>
    <lineage>
        <taxon>Bacteria</taxon>
        <taxon>Bacillati</taxon>
        <taxon>Actinomycetota</taxon>
        <taxon>Actinomycetes</taxon>
        <taxon>Pseudonocardiales</taxon>
        <taxon>Pseudonocardiaceae</taxon>
        <taxon>Amycolatopsis</taxon>
    </lineage>
</organism>
<evidence type="ECO:0000313" key="2">
    <source>
        <dbReference type="Proteomes" id="UP001236014"/>
    </source>
</evidence>
<dbReference type="Proteomes" id="UP001236014">
    <property type="component" value="Chromosome"/>
</dbReference>
<gene>
    <name evidence="1" type="ORF">QRX50_23660</name>
</gene>
<evidence type="ECO:0000313" key="1">
    <source>
        <dbReference type="EMBL" id="WIX83535.1"/>
    </source>
</evidence>
<dbReference type="InterPro" id="IPR011059">
    <property type="entry name" value="Metal-dep_hydrolase_composite"/>
</dbReference>
<dbReference type="GO" id="GO:0016810">
    <property type="term" value="F:hydrolase activity, acting on carbon-nitrogen (but not peptide) bonds"/>
    <property type="evidence" value="ECO:0007669"/>
    <property type="project" value="InterPro"/>
</dbReference>
<reference evidence="1 2" key="1">
    <citation type="submission" date="2023-06" db="EMBL/GenBank/DDBJ databases">
        <authorList>
            <person name="Oyuntsetseg B."/>
            <person name="Kim S.B."/>
        </authorList>
    </citation>
    <scope>NUCLEOTIDE SEQUENCE [LARGE SCALE GENOMIC DNA]</scope>
    <source>
        <strain evidence="1 2">2-15</strain>
    </source>
</reference>
<sequence length="48" mass="5021">MVIDGVVVMRDRVLTTVDVAEVARAVDEAAGPALDKLGGHHAPEWPVG</sequence>
<dbReference type="KEGG" id="acab:QRX50_23660"/>
<dbReference type="EMBL" id="CP127294">
    <property type="protein sequence ID" value="WIX83535.1"/>
    <property type="molecule type" value="Genomic_DNA"/>
</dbReference>
<protein>
    <submittedName>
        <fullName evidence="1">Uncharacterized protein</fullName>
    </submittedName>
</protein>